<name>A0ABW6I988_9CYAN</name>
<sequence length="323" mass="37616">MSYSLTQKESLPDGIKRIGREQLDKAIAQLENQTADNQEESIHAARKRFKQIRAVVRLVRSELGETIYHQENSCFRDAGRQLSEVRDAQVRINTLEALAQHFADTLDAEAFDSIRQALDAYSEATQHYIINEENAVTAVLPDLKTARDRMASWPLKHHNWSALAPNLHKTYKRGRKAFQTAYKDNTPENMHEWRKRVKYLWYDLRLLKPLWPEMMTAWAAEASILADYLGDDHDLAMLRQFLLSQPKRLKGNEHLEVLITLIDHRQAELQTAAHFLGQRLYAEKPKHFIRRLKAYWQTWQSKAHQSPQKRLDKSALLKSLATV</sequence>
<dbReference type="SMART" id="SM00880">
    <property type="entry name" value="CHAD"/>
    <property type="match status" value="1"/>
</dbReference>
<dbReference type="PROSITE" id="PS51708">
    <property type="entry name" value="CHAD"/>
    <property type="match status" value="1"/>
</dbReference>
<proteinExistence type="predicted"/>
<evidence type="ECO:0000259" key="1">
    <source>
        <dbReference type="PROSITE" id="PS51708"/>
    </source>
</evidence>
<protein>
    <submittedName>
        <fullName evidence="2">CHAD domain-containing protein</fullName>
    </submittedName>
</protein>
<dbReference type="RefSeq" id="WP_377960256.1">
    <property type="nucleotide sequence ID" value="NZ_JBHZOL010000003.1"/>
</dbReference>
<evidence type="ECO:0000313" key="2">
    <source>
        <dbReference type="EMBL" id="MFE4104713.1"/>
    </source>
</evidence>
<keyword evidence="3" id="KW-1185">Reference proteome</keyword>
<comment type="caution">
    <text evidence="2">The sequence shown here is derived from an EMBL/GenBank/DDBJ whole genome shotgun (WGS) entry which is preliminary data.</text>
</comment>
<dbReference type="Gene3D" id="1.40.20.10">
    <property type="entry name" value="CHAD domain"/>
    <property type="match status" value="1"/>
</dbReference>
<dbReference type="Proteomes" id="UP001600165">
    <property type="component" value="Unassembled WGS sequence"/>
</dbReference>
<accession>A0ABW6I988</accession>
<reference evidence="2 3" key="1">
    <citation type="submission" date="2024-10" db="EMBL/GenBank/DDBJ databases">
        <authorList>
            <person name="Ratan Roy A."/>
            <person name="Morales Sandoval P.H."/>
            <person name="De Los Santos Villalobos S."/>
            <person name="Chakraborty S."/>
            <person name="Mukherjee J."/>
        </authorList>
    </citation>
    <scope>NUCLEOTIDE SEQUENCE [LARGE SCALE GENOMIC DNA]</scope>
    <source>
        <strain evidence="2 3">S1</strain>
    </source>
</reference>
<dbReference type="InterPro" id="IPR038186">
    <property type="entry name" value="CHAD_dom_sf"/>
</dbReference>
<organism evidence="2 3">
    <name type="scientific">Almyronema epifaneia S1</name>
    <dbReference type="NCBI Taxonomy" id="2991925"/>
    <lineage>
        <taxon>Bacteria</taxon>
        <taxon>Bacillati</taxon>
        <taxon>Cyanobacteriota</taxon>
        <taxon>Cyanophyceae</taxon>
        <taxon>Nodosilineales</taxon>
        <taxon>Nodosilineaceae</taxon>
        <taxon>Almyronema</taxon>
        <taxon>Almyronema epifaneia</taxon>
    </lineage>
</organism>
<dbReference type="PANTHER" id="PTHR39339">
    <property type="entry name" value="SLR1444 PROTEIN"/>
    <property type="match status" value="1"/>
</dbReference>
<gene>
    <name evidence="2" type="ORF">ACFVKH_00390</name>
</gene>
<dbReference type="PANTHER" id="PTHR39339:SF1">
    <property type="entry name" value="CHAD DOMAIN-CONTAINING PROTEIN"/>
    <property type="match status" value="1"/>
</dbReference>
<dbReference type="EMBL" id="JBHZOL010000003">
    <property type="protein sequence ID" value="MFE4104713.1"/>
    <property type="molecule type" value="Genomic_DNA"/>
</dbReference>
<dbReference type="InterPro" id="IPR007899">
    <property type="entry name" value="CHAD_dom"/>
</dbReference>
<evidence type="ECO:0000313" key="3">
    <source>
        <dbReference type="Proteomes" id="UP001600165"/>
    </source>
</evidence>
<feature type="domain" description="CHAD" evidence="1">
    <location>
        <begin position="8"/>
        <end position="304"/>
    </location>
</feature>
<dbReference type="Pfam" id="PF05235">
    <property type="entry name" value="CHAD"/>
    <property type="match status" value="1"/>
</dbReference>